<feature type="region of interest" description="Disordered" evidence="1">
    <location>
        <begin position="18"/>
        <end position="39"/>
    </location>
</feature>
<gene>
    <name evidence="2" type="ORF">PXEA_LOCUS23459</name>
</gene>
<organism evidence="2 3">
    <name type="scientific">Protopolystoma xenopodis</name>
    <dbReference type="NCBI Taxonomy" id="117903"/>
    <lineage>
        <taxon>Eukaryota</taxon>
        <taxon>Metazoa</taxon>
        <taxon>Spiralia</taxon>
        <taxon>Lophotrochozoa</taxon>
        <taxon>Platyhelminthes</taxon>
        <taxon>Monogenea</taxon>
        <taxon>Polyopisthocotylea</taxon>
        <taxon>Polystomatidea</taxon>
        <taxon>Polystomatidae</taxon>
        <taxon>Protopolystoma</taxon>
    </lineage>
</organism>
<dbReference type="AlphaFoldDB" id="A0A3S5A7S2"/>
<feature type="region of interest" description="Disordered" evidence="1">
    <location>
        <begin position="91"/>
        <end position="137"/>
    </location>
</feature>
<comment type="caution">
    <text evidence="2">The sequence shown here is derived from an EMBL/GenBank/DDBJ whole genome shotgun (WGS) entry which is preliminary data.</text>
</comment>
<keyword evidence="3" id="KW-1185">Reference proteome</keyword>
<evidence type="ECO:0000256" key="1">
    <source>
        <dbReference type="SAM" id="MobiDB-lite"/>
    </source>
</evidence>
<evidence type="ECO:0000313" key="3">
    <source>
        <dbReference type="Proteomes" id="UP000784294"/>
    </source>
</evidence>
<dbReference type="Proteomes" id="UP000784294">
    <property type="component" value="Unassembled WGS sequence"/>
</dbReference>
<evidence type="ECO:0000313" key="2">
    <source>
        <dbReference type="EMBL" id="VEL30019.1"/>
    </source>
</evidence>
<reference evidence="2" key="1">
    <citation type="submission" date="2018-11" db="EMBL/GenBank/DDBJ databases">
        <authorList>
            <consortium name="Pathogen Informatics"/>
        </authorList>
    </citation>
    <scope>NUCLEOTIDE SEQUENCE</scope>
</reference>
<name>A0A3S5A7S2_9PLAT</name>
<sequence>MASVRAWRKDGQYPEYNTGYNVPSTSVSSETIESENEGEDQILHGESAICSSHLQPDYNYLCNDTPVTLAPCSSRRLTITRLCSQVDCLSPTSDNSRRVGCRRASQNSSYSHTPSEEILDESSSGSEYASEIGSSSAASDRGSAERWAEYMEVATMSNKFFAETTCLPEHFLSKSPQHIRSYDETSYITSMNVDMPLRIEKGIETPLAQTSDSGYQYFKSGKRIYIGDLQPTEAAGPLSVVYFEVSSSKVREVLTGYEQTSIPSGV</sequence>
<accession>A0A3S5A7S2</accession>
<feature type="compositionally biased region" description="Polar residues" evidence="1">
    <location>
        <begin position="104"/>
        <end position="113"/>
    </location>
</feature>
<feature type="non-terminal residue" evidence="2">
    <location>
        <position position="266"/>
    </location>
</feature>
<proteinExistence type="predicted"/>
<dbReference type="EMBL" id="CAAALY010108550">
    <property type="protein sequence ID" value="VEL30019.1"/>
    <property type="molecule type" value="Genomic_DNA"/>
</dbReference>
<protein>
    <submittedName>
        <fullName evidence="2">Uncharacterized protein</fullName>
    </submittedName>
</protein>